<dbReference type="RefSeq" id="XP_014149166.1">
    <property type="nucleotide sequence ID" value="XM_014293691.1"/>
</dbReference>
<evidence type="ECO:0000256" key="1">
    <source>
        <dbReference type="RuleBase" id="RU000356"/>
    </source>
</evidence>
<dbReference type="PROSITE" id="PS01033">
    <property type="entry name" value="GLOBIN"/>
    <property type="match status" value="1"/>
</dbReference>
<dbReference type="InterPro" id="IPR000971">
    <property type="entry name" value="Globin"/>
</dbReference>
<dbReference type="GO" id="GO:0071500">
    <property type="term" value="P:cellular response to nitrosative stress"/>
    <property type="evidence" value="ECO:0007669"/>
    <property type="project" value="TreeGrafter"/>
</dbReference>
<dbReference type="AlphaFoldDB" id="A0A0L0FER9"/>
<protein>
    <recommendedName>
        <fullName evidence="2">Globin domain-containing protein</fullName>
    </recommendedName>
</protein>
<keyword evidence="1" id="KW-0479">Metal-binding</keyword>
<dbReference type="GO" id="GO:0046210">
    <property type="term" value="P:nitric oxide catabolic process"/>
    <property type="evidence" value="ECO:0007669"/>
    <property type="project" value="TreeGrafter"/>
</dbReference>
<name>A0A0L0FER9_9EUKA</name>
<dbReference type="PANTHER" id="PTHR43396">
    <property type="entry name" value="FLAVOHEMOPROTEIN"/>
    <property type="match status" value="1"/>
</dbReference>
<dbReference type="GO" id="GO:0019825">
    <property type="term" value="F:oxygen binding"/>
    <property type="evidence" value="ECO:0007669"/>
    <property type="project" value="InterPro"/>
</dbReference>
<keyword evidence="4" id="KW-1185">Reference proteome</keyword>
<feature type="domain" description="Globin" evidence="2">
    <location>
        <begin position="2"/>
        <end position="144"/>
    </location>
</feature>
<dbReference type="Gene3D" id="1.10.490.10">
    <property type="entry name" value="Globins"/>
    <property type="match status" value="1"/>
</dbReference>
<accession>A0A0L0FER9</accession>
<dbReference type="InterPro" id="IPR012292">
    <property type="entry name" value="Globin/Proto"/>
</dbReference>
<dbReference type="GeneID" id="25912712"/>
<dbReference type="InterPro" id="IPR009050">
    <property type="entry name" value="Globin-like_sf"/>
</dbReference>
<dbReference type="STRING" id="667725.A0A0L0FER9"/>
<keyword evidence="1" id="KW-0349">Heme</keyword>
<sequence>MSLTPRQCEMIKSSWKEASQGGKPTEFRALRFVMDFYSHLFDLAPSTKSMFKGGMANQGKALVGMLDIVVNHIDSLATIKGDVELLGQRHAKYGVTSNMYVTAGRALVMALAPRIPDDEDKPECASAWMDAYSFLASIMCNAAGDKLAMTSIRRTINPADLPEKDFKEIVKTKKTLKAHLRKKQGSDSVTFLDSDISPEAKKKKSNMFTRMFKPSSKVK</sequence>
<dbReference type="GO" id="GO:0071949">
    <property type="term" value="F:FAD binding"/>
    <property type="evidence" value="ECO:0007669"/>
    <property type="project" value="TreeGrafter"/>
</dbReference>
<keyword evidence="1" id="KW-0813">Transport</keyword>
<reference evidence="3 4" key="1">
    <citation type="submission" date="2011-02" db="EMBL/GenBank/DDBJ databases">
        <title>The Genome Sequence of Sphaeroforma arctica JP610.</title>
        <authorList>
            <consortium name="The Broad Institute Genome Sequencing Platform"/>
            <person name="Russ C."/>
            <person name="Cuomo C."/>
            <person name="Young S.K."/>
            <person name="Zeng Q."/>
            <person name="Gargeya S."/>
            <person name="Alvarado L."/>
            <person name="Berlin A."/>
            <person name="Chapman S.B."/>
            <person name="Chen Z."/>
            <person name="Freedman E."/>
            <person name="Gellesch M."/>
            <person name="Goldberg J."/>
            <person name="Griggs A."/>
            <person name="Gujja S."/>
            <person name="Heilman E."/>
            <person name="Heiman D."/>
            <person name="Howarth C."/>
            <person name="Mehta T."/>
            <person name="Neiman D."/>
            <person name="Pearson M."/>
            <person name="Roberts A."/>
            <person name="Saif S."/>
            <person name="Shea T."/>
            <person name="Shenoy N."/>
            <person name="Sisk P."/>
            <person name="Stolte C."/>
            <person name="Sykes S."/>
            <person name="White J."/>
            <person name="Yandava C."/>
            <person name="Burger G."/>
            <person name="Gray M.W."/>
            <person name="Holland P.W.H."/>
            <person name="King N."/>
            <person name="Lang F.B.F."/>
            <person name="Roger A.J."/>
            <person name="Ruiz-Trillo I."/>
            <person name="Haas B."/>
            <person name="Nusbaum C."/>
            <person name="Birren B."/>
        </authorList>
    </citation>
    <scope>NUCLEOTIDE SEQUENCE [LARGE SCALE GENOMIC DNA]</scope>
    <source>
        <strain evidence="3 4">JP610</strain>
    </source>
</reference>
<dbReference type="GO" id="GO:0008941">
    <property type="term" value="F:nitric oxide dioxygenase NAD(P)H activity"/>
    <property type="evidence" value="ECO:0007669"/>
    <property type="project" value="TreeGrafter"/>
</dbReference>
<dbReference type="Proteomes" id="UP000054560">
    <property type="component" value="Unassembled WGS sequence"/>
</dbReference>
<evidence type="ECO:0000313" key="4">
    <source>
        <dbReference type="Proteomes" id="UP000054560"/>
    </source>
</evidence>
<proteinExistence type="inferred from homology"/>
<dbReference type="GO" id="GO:0005344">
    <property type="term" value="F:oxygen carrier activity"/>
    <property type="evidence" value="ECO:0007669"/>
    <property type="project" value="UniProtKB-KW"/>
</dbReference>
<gene>
    <name evidence="3" type="ORF">SARC_12208</name>
</gene>
<keyword evidence="1" id="KW-0561">Oxygen transport</keyword>
<organism evidence="3 4">
    <name type="scientific">Sphaeroforma arctica JP610</name>
    <dbReference type="NCBI Taxonomy" id="667725"/>
    <lineage>
        <taxon>Eukaryota</taxon>
        <taxon>Ichthyosporea</taxon>
        <taxon>Ichthyophonida</taxon>
        <taxon>Sphaeroforma</taxon>
    </lineage>
</organism>
<dbReference type="PANTHER" id="PTHR43396:SF6">
    <property type="entry name" value="ABL201WP"/>
    <property type="match status" value="1"/>
</dbReference>
<dbReference type="GO" id="GO:0020037">
    <property type="term" value="F:heme binding"/>
    <property type="evidence" value="ECO:0007669"/>
    <property type="project" value="InterPro"/>
</dbReference>
<dbReference type="eggNOG" id="ENOG502SCJ3">
    <property type="taxonomic scope" value="Eukaryota"/>
</dbReference>
<comment type="similarity">
    <text evidence="1">Belongs to the globin family.</text>
</comment>
<evidence type="ECO:0000259" key="2">
    <source>
        <dbReference type="PROSITE" id="PS01033"/>
    </source>
</evidence>
<evidence type="ECO:0000313" key="3">
    <source>
        <dbReference type="EMBL" id="KNC75264.1"/>
    </source>
</evidence>
<keyword evidence="1" id="KW-0408">Iron</keyword>
<dbReference type="OrthoDB" id="75711at2759"/>
<dbReference type="EMBL" id="KQ243737">
    <property type="protein sequence ID" value="KNC75264.1"/>
    <property type="molecule type" value="Genomic_DNA"/>
</dbReference>
<dbReference type="SUPFAM" id="SSF46458">
    <property type="entry name" value="Globin-like"/>
    <property type="match status" value="1"/>
</dbReference>
<dbReference type="Pfam" id="PF00042">
    <property type="entry name" value="Globin"/>
    <property type="match status" value="1"/>
</dbReference>